<evidence type="ECO:0000313" key="2">
    <source>
        <dbReference type="Proteomes" id="UP000079169"/>
    </source>
</evidence>
<reference evidence="3" key="1">
    <citation type="submission" date="2025-08" db="UniProtKB">
        <authorList>
            <consortium name="RefSeq"/>
        </authorList>
    </citation>
    <scope>IDENTIFICATION</scope>
</reference>
<dbReference type="KEGG" id="dci:113469762"/>
<feature type="compositionally biased region" description="Basic and acidic residues" evidence="1">
    <location>
        <begin position="46"/>
        <end position="61"/>
    </location>
</feature>
<dbReference type="Proteomes" id="UP000079169">
    <property type="component" value="Unplaced"/>
</dbReference>
<dbReference type="GeneID" id="113469762"/>
<dbReference type="PaxDb" id="121845-A0A3Q0J4N5"/>
<evidence type="ECO:0000313" key="3">
    <source>
        <dbReference type="RefSeq" id="XP_026683464.1"/>
    </source>
</evidence>
<proteinExistence type="predicted"/>
<sequence length="91" mass="10367">MRRSLAPSQLSKRSPEDSPGIKTFTPPVKKEKRSCTSRKPLSSVDNEDKPNSKLPMTKEEMSEHENLIRQILAKPFKVPILNYLGYISPWG</sequence>
<protein>
    <submittedName>
        <fullName evidence="3">DNA repair and recombination protein RAD54-like</fullName>
    </submittedName>
</protein>
<dbReference type="RefSeq" id="XP_026683464.1">
    <property type="nucleotide sequence ID" value="XM_026827663.1"/>
</dbReference>
<dbReference type="AlphaFoldDB" id="A0A3Q0J4N5"/>
<organism evidence="2 3">
    <name type="scientific">Diaphorina citri</name>
    <name type="common">Asian citrus psyllid</name>
    <dbReference type="NCBI Taxonomy" id="121845"/>
    <lineage>
        <taxon>Eukaryota</taxon>
        <taxon>Metazoa</taxon>
        <taxon>Ecdysozoa</taxon>
        <taxon>Arthropoda</taxon>
        <taxon>Hexapoda</taxon>
        <taxon>Insecta</taxon>
        <taxon>Pterygota</taxon>
        <taxon>Neoptera</taxon>
        <taxon>Paraneoptera</taxon>
        <taxon>Hemiptera</taxon>
        <taxon>Sternorrhyncha</taxon>
        <taxon>Psylloidea</taxon>
        <taxon>Psyllidae</taxon>
        <taxon>Diaphorininae</taxon>
        <taxon>Diaphorina</taxon>
    </lineage>
</organism>
<feature type="region of interest" description="Disordered" evidence="1">
    <location>
        <begin position="1"/>
        <end position="61"/>
    </location>
</feature>
<accession>A0A3Q0J4N5</accession>
<keyword evidence="2" id="KW-1185">Reference proteome</keyword>
<name>A0A3Q0J4N5_DIACI</name>
<feature type="compositionally biased region" description="Polar residues" evidence="1">
    <location>
        <begin position="1"/>
        <end position="12"/>
    </location>
</feature>
<dbReference type="STRING" id="121845.A0A3Q0J4N5"/>
<gene>
    <name evidence="3" type="primary">LOC113469762</name>
</gene>
<evidence type="ECO:0000256" key="1">
    <source>
        <dbReference type="SAM" id="MobiDB-lite"/>
    </source>
</evidence>